<evidence type="ECO:0000313" key="1">
    <source>
        <dbReference type="EMBL" id="MBB5925901.1"/>
    </source>
</evidence>
<organism evidence="1 2">
    <name type="scientific">Streptomyces echinatus</name>
    <dbReference type="NCBI Taxonomy" id="67293"/>
    <lineage>
        <taxon>Bacteria</taxon>
        <taxon>Bacillati</taxon>
        <taxon>Actinomycetota</taxon>
        <taxon>Actinomycetes</taxon>
        <taxon>Kitasatosporales</taxon>
        <taxon>Streptomycetaceae</taxon>
        <taxon>Streptomyces</taxon>
    </lineage>
</organism>
<keyword evidence="2" id="KW-1185">Reference proteome</keyword>
<reference evidence="1 2" key="1">
    <citation type="submission" date="2020-08" db="EMBL/GenBank/DDBJ databases">
        <title>Genomic Encyclopedia of Type Strains, Phase III (KMG-III): the genomes of soil and plant-associated and newly described type strains.</title>
        <authorList>
            <person name="Whitman W."/>
        </authorList>
    </citation>
    <scope>NUCLEOTIDE SEQUENCE [LARGE SCALE GENOMIC DNA]</scope>
    <source>
        <strain evidence="1 2">CECT 3313</strain>
    </source>
</reference>
<protein>
    <submittedName>
        <fullName evidence="1">Uncharacterized protein</fullName>
    </submittedName>
</protein>
<sequence length="65" mass="7009">MSDETNPSTGNLGAALARAAEGFKRFAAADARLERSIARDFYTHPDVHEIGRRMDEIAGDLGTMG</sequence>
<proteinExistence type="predicted"/>
<name>A0A7W9PQB8_9ACTN</name>
<accession>A0A7W9PQB8</accession>
<gene>
    <name evidence="1" type="ORF">FHS34_001355</name>
</gene>
<dbReference type="AlphaFoldDB" id="A0A7W9PQB8"/>
<dbReference type="RefSeq" id="WP_184962123.1">
    <property type="nucleotide sequence ID" value="NZ_BAAAWF010000091.1"/>
</dbReference>
<dbReference type="Proteomes" id="UP000585836">
    <property type="component" value="Unassembled WGS sequence"/>
</dbReference>
<evidence type="ECO:0000313" key="2">
    <source>
        <dbReference type="Proteomes" id="UP000585836"/>
    </source>
</evidence>
<comment type="caution">
    <text evidence="1">The sequence shown here is derived from an EMBL/GenBank/DDBJ whole genome shotgun (WGS) entry which is preliminary data.</text>
</comment>
<dbReference type="EMBL" id="JACHJK010000002">
    <property type="protein sequence ID" value="MBB5925901.1"/>
    <property type="molecule type" value="Genomic_DNA"/>
</dbReference>